<dbReference type="SUPFAM" id="SSF54211">
    <property type="entry name" value="Ribosomal protein S5 domain 2-like"/>
    <property type="match status" value="1"/>
</dbReference>
<dbReference type="STRING" id="200904.GCA_900168775_03456"/>
<dbReference type="SUPFAM" id="SSF55060">
    <property type="entry name" value="GHMP Kinase, C-terminal domain"/>
    <property type="match status" value="1"/>
</dbReference>
<dbReference type="PANTHER" id="PTHR43290">
    <property type="entry name" value="MEVALONATE KINASE"/>
    <property type="match status" value="1"/>
</dbReference>
<proteinExistence type="inferred from homology"/>
<reference evidence="15 16" key="1">
    <citation type="submission" date="2018-06" db="EMBL/GenBank/DDBJ databases">
        <title>Genomic Encyclopedia of Type Strains, Phase IV (KMG-IV): sequencing the most valuable type-strain genomes for metagenomic binning, comparative biology and taxonomic classification.</title>
        <authorList>
            <person name="Goeker M."/>
        </authorList>
    </citation>
    <scope>NUCLEOTIDE SEQUENCE [LARGE SCALE GENOMIC DNA]</scope>
    <source>
        <strain evidence="15 16">DSM 15140</strain>
    </source>
</reference>
<dbReference type="EMBL" id="QNRI01000009">
    <property type="protein sequence ID" value="RBO95228.1"/>
    <property type="molecule type" value="Genomic_DNA"/>
</dbReference>
<keyword evidence="8 15" id="KW-0418">Kinase</keyword>
<dbReference type="GO" id="GO:0019287">
    <property type="term" value="P:isopentenyl diphosphate biosynthetic process, mevalonate pathway"/>
    <property type="evidence" value="ECO:0007669"/>
    <property type="project" value="UniProtKB-UniPathway"/>
</dbReference>
<evidence type="ECO:0000256" key="1">
    <source>
        <dbReference type="ARBA" id="ARBA00004496"/>
    </source>
</evidence>
<organism evidence="15 16">
    <name type="scientific">Paraliobacillus ryukyuensis</name>
    <dbReference type="NCBI Taxonomy" id="200904"/>
    <lineage>
        <taxon>Bacteria</taxon>
        <taxon>Bacillati</taxon>
        <taxon>Bacillota</taxon>
        <taxon>Bacilli</taxon>
        <taxon>Bacillales</taxon>
        <taxon>Bacillaceae</taxon>
        <taxon>Paraliobacillus</taxon>
    </lineage>
</organism>
<comment type="subcellular location">
    <subcellularLocation>
        <location evidence="1">Cytoplasm</location>
    </subcellularLocation>
</comment>
<dbReference type="GO" id="GO:0005829">
    <property type="term" value="C:cytosol"/>
    <property type="evidence" value="ECO:0007669"/>
    <property type="project" value="TreeGrafter"/>
</dbReference>
<dbReference type="RefSeq" id="WP_113869591.1">
    <property type="nucleotide sequence ID" value="NZ_BAABQN010000006.1"/>
</dbReference>
<evidence type="ECO:0000256" key="2">
    <source>
        <dbReference type="ARBA" id="ARBA00006495"/>
    </source>
</evidence>
<dbReference type="Pfam" id="PF08544">
    <property type="entry name" value="GHMP_kinases_C"/>
    <property type="match status" value="1"/>
</dbReference>
<dbReference type="GO" id="GO:0004496">
    <property type="term" value="F:mevalonate kinase activity"/>
    <property type="evidence" value="ECO:0007669"/>
    <property type="project" value="UniProtKB-EC"/>
</dbReference>
<dbReference type="EC" id="2.7.1.36" evidence="3"/>
<dbReference type="InterPro" id="IPR006204">
    <property type="entry name" value="GHMP_kinase_N_dom"/>
</dbReference>
<keyword evidence="4" id="KW-0963">Cytoplasm</keyword>
<dbReference type="Gene3D" id="3.30.230.10">
    <property type="match status" value="1"/>
</dbReference>
<keyword evidence="11" id="KW-0443">Lipid metabolism</keyword>
<dbReference type="PRINTS" id="PR00959">
    <property type="entry name" value="MEVGALKINASE"/>
</dbReference>
<evidence type="ECO:0000256" key="10">
    <source>
        <dbReference type="ARBA" id="ARBA00022842"/>
    </source>
</evidence>
<evidence type="ECO:0000256" key="4">
    <source>
        <dbReference type="ARBA" id="ARBA00022490"/>
    </source>
</evidence>
<evidence type="ECO:0000256" key="11">
    <source>
        <dbReference type="ARBA" id="ARBA00023098"/>
    </source>
</evidence>
<dbReference type="Pfam" id="PF00288">
    <property type="entry name" value="GHMP_kinases_N"/>
    <property type="match status" value="1"/>
</dbReference>
<dbReference type="AlphaFoldDB" id="A0A366E1B3"/>
<dbReference type="Gene3D" id="3.30.70.890">
    <property type="entry name" value="GHMP kinase, C-terminal domain"/>
    <property type="match status" value="1"/>
</dbReference>
<protein>
    <recommendedName>
        <fullName evidence="3">mevalonate kinase</fullName>
        <ecNumber evidence="3">2.7.1.36</ecNumber>
    </recommendedName>
</protein>
<feature type="domain" description="GHMP kinase N-terminal" evidence="13">
    <location>
        <begin position="76"/>
        <end position="151"/>
    </location>
</feature>
<evidence type="ECO:0000313" key="16">
    <source>
        <dbReference type="Proteomes" id="UP000252254"/>
    </source>
</evidence>
<keyword evidence="9" id="KW-0067">ATP-binding</keyword>
<evidence type="ECO:0000256" key="9">
    <source>
        <dbReference type="ARBA" id="ARBA00022840"/>
    </source>
</evidence>
<evidence type="ECO:0000313" key="15">
    <source>
        <dbReference type="EMBL" id="RBO95228.1"/>
    </source>
</evidence>
<evidence type="ECO:0000256" key="8">
    <source>
        <dbReference type="ARBA" id="ARBA00022777"/>
    </source>
</evidence>
<evidence type="ECO:0000256" key="6">
    <source>
        <dbReference type="ARBA" id="ARBA00022679"/>
    </source>
</evidence>
<name>A0A366E1B3_9BACI</name>
<keyword evidence="16" id="KW-1185">Reference proteome</keyword>
<dbReference type="InterPro" id="IPR006203">
    <property type="entry name" value="GHMP_knse_ATP-bd_CS"/>
</dbReference>
<dbReference type="UniPathway" id="UPA00057">
    <property type="reaction ID" value="UER00098"/>
</dbReference>
<dbReference type="InterPro" id="IPR036554">
    <property type="entry name" value="GHMP_kinase_C_sf"/>
</dbReference>
<dbReference type="InterPro" id="IPR020568">
    <property type="entry name" value="Ribosomal_Su5_D2-typ_SF"/>
</dbReference>
<evidence type="ECO:0000256" key="3">
    <source>
        <dbReference type="ARBA" id="ARBA00012103"/>
    </source>
</evidence>
<comment type="similarity">
    <text evidence="2">Belongs to the GHMP kinase family. Mevalonate kinase subfamily.</text>
</comment>
<evidence type="ECO:0000256" key="5">
    <source>
        <dbReference type="ARBA" id="ARBA00022516"/>
    </source>
</evidence>
<keyword evidence="10" id="KW-0460">Magnesium</keyword>
<keyword evidence="5" id="KW-0444">Lipid biosynthesis</keyword>
<gene>
    <name evidence="15" type="ORF">DES48_10965</name>
</gene>
<keyword evidence="6" id="KW-0808">Transferase</keyword>
<comment type="pathway">
    <text evidence="12">Isoprenoid biosynthesis; isopentenyl diphosphate biosynthesis via mevalonate pathway; isopentenyl diphosphate from (R)-mevalonate: step 1/3.</text>
</comment>
<dbReference type="PANTHER" id="PTHR43290:SF2">
    <property type="entry name" value="MEVALONATE KINASE"/>
    <property type="match status" value="1"/>
</dbReference>
<evidence type="ECO:0000256" key="7">
    <source>
        <dbReference type="ARBA" id="ARBA00022741"/>
    </source>
</evidence>
<dbReference type="InterPro" id="IPR014721">
    <property type="entry name" value="Ribsml_uS5_D2-typ_fold_subgr"/>
</dbReference>
<sequence>MLELPQQLAIGSAHSKLILVGEHAVVYGEPAIALPFPSIHVKSIVQPNEGPVLLESSFYVGPLNSIPEKLKGIATCIKQTCKKLNREPNGFRMHIKSTIPIGRGLGSSAAIATAVVRSLYHFFNEPLSKDDLLELVHMAETYAHGSPSGIDMEAVTSDAPIWFEKDKRSKKVDIKQAFHIVVADTGRIGDTHAAVSSIKEKYKSITDQTKYSIKSLGHLTKEAKRALKDGDLDALGDILNRAQDELVHLGVSDAGIDYLVKVARQAGALGAKLTGGGRGGCIIALAKHAVHAKKLAERFLHAGADQTWHFQIGSDENQYTTTTVSGS</sequence>
<dbReference type="OrthoDB" id="9764892at2"/>
<dbReference type="InterPro" id="IPR006205">
    <property type="entry name" value="Mev_gal_kin"/>
</dbReference>
<accession>A0A366E1B3</accession>
<evidence type="ECO:0000256" key="12">
    <source>
        <dbReference type="ARBA" id="ARBA00029438"/>
    </source>
</evidence>
<feature type="domain" description="GHMP kinase C-terminal" evidence="14">
    <location>
        <begin position="224"/>
        <end position="299"/>
    </location>
</feature>
<evidence type="ECO:0000259" key="14">
    <source>
        <dbReference type="Pfam" id="PF08544"/>
    </source>
</evidence>
<dbReference type="GO" id="GO:0005524">
    <property type="term" value="F:ATP binding"/>
    <property type="evidence" value="ECO:0007669"/>
    <property type="project" value="UniProtKB-KW"/>
</dbReference>
<comment type="caution">
    <text evidence="15">The sequence shown here is derived from an EMBL/GenBank/DDBJ whole genome shotgun (WGS) entry which is preliminary data.</text>
</comment>
<evidence type="ECO:0000259" key="13">
    <source>
        <dbReference type="Pfam" id="PF00288"/>
    </source>
</evidence>
<dbReference type="PROSITE" id="PS00627">
    <property type="entry name" value="GHMP_KINASES_ATP"/>
    <property type="match status" value="1"/>
</dbReference>
<dbReference type="NCBIfam" id="TIGR00549">
    <property type="entry name" value="mevalon_kin"/>
    <property type="match status" value="1"/>
</dbReference>
<dbReference type="InterPro" id="IPR013750">
    <property type="entry name" value="GHMP_kinase_C_dom"/>
</dbReference>
<dbReference type="Proteomes" id="UP000252254">
    <property type="component" value="Unassembled WGS sequence"/>
</dbReference>
<keyword evidence="7" id="KW-0547">Nucleotide-binding</keyword>